<feature type="active site" description="Proton donor/acceptor" evidence="7">
    <location>
        <position position="304"/>
    </location>
</feature>
<keyword evidence="5" id="KW-0862">Zinc</keyword>
<dbReference type="PANTHER" id="PTHR11705">
    <property type="entry name" value="PROTEASE FAMILY M14 CARBOXYPEPTIDASE A,B"/>
    <property type="match status" value="1"/>
</dbReference>
<dbReference type="Proteomes" id="UP000595691">
    <property type="component" value="Chromosome"/>
</dbReference>
<reference evidence="9 10" key="1">
    <citation type="submission" date="2020-11" db="EMBL/GenBank/DDBJ databases">
        <title>Taxonomic evaluation of the Bacillus sporothermodurans group of bacteria based on whole genome sequences.</title>
        <authorList>
            <person name="Fiedler G."/>
            <person name="Herbstmann A.-D."/>
            <person name="Doll E."/>
            <person name="Wenning M."/>
            <person name="Brinks E."/>
            <person name="Kabisch J."/>
            <person name="Breitenwieser F."/>
            <person name="Lappann M."/>
            <person name="Boehnlein C."/>
            <person name="Franz C."/>
        </authorList>
    </citation>
    <scope>NUCLEOTIDE SEQUENCE [LARGE SCALE GENOMIC DNA]</scope>
    <source>
        <strain evidence="9 10">JCM 19841</strain>
    </source>
</reference>
<dbReference type="InterPro" id="IPR000834">
    <property type="entry name" value="Peptidase_M14"/>
</dbReference>
<evidence type="ECO:0000259" key="8">
    <source>
        <dbReference type="PROSITE" id="PS52035"/>
    </source>
</evidence>
<proteinExistence type="inferred from homology"/>
<dbReference type="SMART" id="SM00631">
    <property type="entry name" value="Zn_pept"/>
    <property type="match status" value="1"/>
</dbReference>
<sequence length="345" mass="39596">MKKGIYSFCLLFFTCFFFQINSSHGINSVHAASKDIVNPNQTYTYKEMVRDIKKLAKQYPDIIHYKIIGKSEYGKPLYAVSLGTGKATVFINGSHHAREWLTTNLNMYMLDQYAQYYLSKKKLDGYDVRKVLDRTTMWFVPMVNPDGVTLQQSGLKAFPKKDHAKLIKMNEGSKSFKRWKANGKGVDLNRQYDADWKHIKLDPGKPKWSLYKGKAPVTAKETKAMVAFVKEINPEMAVAYHTAGKILYWNFHQSKTLYKRDLAYAKAIGKLTKYKLVYPGKNPSGGGFTDWFVSKYKRPSFTPEIGNYPGNTNLNVSQFKQTWKENKLVGLYVAKSGYALYAKKH</sequence>
<evidence type="ECO:0000313" key="10">
    <source>
        <dbReference type="Proteomes" id="UP000595691"/>
    </source>
</evidence>
<dbReference type="PANTHER" id="PTHR11705:SF143">
    <property type="entry name" value="SLL0236 PROTEIN"/>
    <property type="match status" value="1"/>
</dbReference>
<evidence type="ECO:0000313" key="9">
    <source>
        <dbReference type="EMBL" id="QQZ09999.1"/>
    </source>
</evidence>
<dbReference type="PROSITE" id="PS52035">
    <property type="entry name" value="PEPTIDASE_M14"/>
    <property type="match status" value="1"/>
</dbReference>
<dbReference type="CDD" id="cd06229">
    <property type="entry name" value="M14_Endopeptidase_I"/>
    <property type="match status" value="1"/>
</dbReference>
<dbReference type="PRINTS" id="PR00765">
    <property type="entry name" value="CRBOXYPTASEA"/>
</dbReference>
<keyword evidence="3" id="KW-0645">Protease</keyword>
<evidence type="ECO:0000256" key="4">
    <source>
        <dbReference type="ARBA" id="ARBA00022801"/>
    </source>
</evidence>
<dbReference type="Gene3D" id="3.40.630.10">
    <property type="entry name" value="Zn peptidases"/>
    <property type="match status" value="1"/>
</dbReference>
<dbReference type="Pfam" id="PF00246">
    <property type="entry name" value="Peptidase_M14"/>
    <property type="match status" value="1"/>
</dbReference>
<dbReference type="SUPFAM" id="SSF53187">
    <property type="entry name" value="Zn-dependent exopeptidases"/>
    <property type="match status" value="1"/>
</dbReference>
<dbReference type="InterPro" id="IPR034274">
    <property type="entry name" value="ENP1_M14_CPD"/>
</dbReference>
<evidence type="ECO:0000256" key="6">
    <source>
        <dbReference type="ARBA" id="ARBA00023049"/>
    </source>
</evidence>
<evidence type="ECO:0000256" key="2">
    <source>
        <dbReference type="ARBA" id="ARBA00005988"/>
    </source>
</evidence>
<protein>
    <submittedName>
        <fullName evidence="9">Peptidase M14</fullName>
    </submittedName>
</protein>
<evidence type="ECO:0000256" key="3">
    <source>
        <dbReference type="ARBA" id="ARBA00022670"/>
    </source>
</evidence>
<feature type="domain" description="Peptidase M14" evidence="8">
    <location>
        <begin position="41"/>
        <end position="337"/>
    </location>
</feature>
<gene>
    <name evidence="9" type="ORF">I5776_03255</name>
</gene>
<comment type="similarity">
    <text evidence="2 7">Belongs to the peptidase M14 family.</text>
</comment>
<name>A0ABX7E2Q2_9BACI</name>
<dbReference type="EMBL" id="CP065425">
    <property type="protein sequence ID" value="QQZ09999.1"/>
    <property type="molecule type" value="Genomic_DNA"/>
</dbReference>
<evidence type="ECO:0000256" key="7">
    <source>
        <dbReference type="PROSITE-ProRule" id="PRU01379"/>
    </source>
</evidence>
<comment type="cofactor">
    <cofactor evidence="1">
        <name>Zn(2+)</name>
        <dbReference type="ChEBI" id="CHEBI:29105"/>
    </cofactor>
</comment>
<evidence type="ECO:0000256" key="1">
    <source>
        <dbReference type="ARBA" id="ARBA00001947"/>
    </source>
</evidence>
<keyword evidence="10" id="KW-1185">Reference proteome</keyword>
<dbReference type="RefSeq" id="WP_202778948.1">
    <property type="nucleotide sequence ID" value="NZ_CP065425.1"/>
</dbReference>
<evidence type="ECO:0000256" key="5">
    <source>
        <dbReference type="ARBA" id="ARBA00022833"/>
    </source>
</evidence>
<organism evidence="9 10">
    <name type="scientific">Heyndrickxia vini</name>
    <dbReference type="NCBI Taxonomy" id="1476025"/>
    <lineage>
        <taxon>Bacteria</taxon>
        <taxon>Bacillati</taxon>
        <taxon>Bacillota</taxon>
        <taxon>Bacilli</taxon>
        <taxon>Bacillales</taxon>
        <taxon>Bacillaceae</taxon>
        <taxon>Heyndrickxia</taxon>
    </lineage>
</organism>
<accession>A0ABX7E2Q2</accession>
<keyword evidence="6" id="KW-0482">Metalloprotease</keyword>
<keyword evidence="4" id="KW-0378">Hydrolase</keyword>